<evidence type="ECO:0000313" key="2">
    <source>
        <dbReference type="Proteomes" id="UP001054945"/>
    </source>
</evidence>
<dbReference type="AlphaFoldDB" id="A0AAV4SMU1"/>
<proteinExistence type="predicted"/>
<organism evidence="1 2">
    <name type="scientific">Caerostris extrusa</name>
    <name type="common">Bark spider</name>
    <name type="synonym">Caerostris bankana</name>
    <dbReference type="NCBI Taxonomy" id="172846"/>
    <lineage>
        <taxon>Eukaryota</taxon>
        <taxon>Metazoa</taxon>
        <taxon>Ecdysozoa</taxon>
        <taxon>Arthropoda</taxon>
        <taxon>Chelicerata</taxon>
        <taxon>Arachnida</taxon>
        <taxon>Araneae</taxon>
        <taxon>Araneomorphae</taxon>
        <taxon>Entelegynae</taxon>
        <taxon>Araneoidea</taxon>
        <taxon>Araneidae</taxon>
        <taxon>Caerostris</taxon>
    </lineage>
</organism>
<name>A0AAV4SMU1_CAEEX</name>
<keyword evidence="2" id="KW-1185">Reference proteome</keyword>
<reference evidence="1 2" key="1">
    <citation type="submission" date="2021-06" db="EMBL/GenBank/DDBJ databases">
        <title>Caerostris extrusa draft genome.</title>
        <authorList>
            <person name="Kono N."/>
            <person name="Arakawa K."/>
        </authorList>
    </citation>
    <scope>NUCLEOTIDE SEQUENCE [LARGE SCALE GENOMIC DNA]</scope>
</reference>
<protein>
    <submittedName>
        <fullName evidence="1">Uncharacterized protein</fullName>
    </submittedName>
</protein>
<dbReference type="EMBL" id="BPLR01009667">
    <property type="protein sequence ID" value="GIY33647.1"/>
    <property type="molecule type" value="Genomic_DNA"/>
</dbReference>
<gene>
    <name evidence="1" type="ORF">CEXT_236091</name>
</gene>
<accession>A0AAV4SMU1</accession>
<dbReference type="Proteomes" id="UP001054945">
    <property type="component" value="Unassembled WGS sequence"/>
</dbReference>
<comment type="caution">
    <text evidence="1">The sequence shown here is derived from an EMBL/GenBank/DDBJ whole genome shotgun (WGS) entry which is preliminary data.</text>
</comment>
<sequence>MPLKAKENIGYLKEMGITYSTVGTERTESADEPENTKILDITKSTETFHETESVEETTSFKSADETKIMNHWMSQKDDLKNTEFLNGLEITESTGVPIRTPGFESLISVTEKLKIFDEKQSAENLAQTESSKIPSKVVTEISPGTDISEISTEKKGIGSINETSGIIFTITPTRLYDEDEFDPLYETGSSKSFVKLSEISEKSKSILHKSNNEKYTISDNTNYFKVSNSVTTESIHDSKIVEEFKIIDGVKDRHSKHSFKELRKADKNQNLNRKIDDELKMRYENMHIQNKNNEHKNKDIEENSFHITIDNDMESVITEEIDKITNSVIKPIHVVDKYITKRDKNFNSIDKTTRINTGDIMQSELIRPELVAMREKTKINKSIEVKSLAADNRGDNFEIKNTQTEISRISDDKRIVNANTMSDVEINIGTPNIDENSKVNTKEKAYYVYIQDDEEEITTNIENRNIDKKKVVDLKENRYRIRREHIHSDDDINRAETIDSKFLSTIGENKYAIDADNPKIHVDQEINFDIDLSRFERDLEYILLNNKKFEEINRRPDFEFPPLIYEDTFGNNVVYRDFDSTITGFNEFTSINLEYNLRQYPKIKAYPLLGADEFGEICNKTVTVALNGCCEIYVLKIFQQQYDYEENAFKEPECARICQKNIFRMCFHFKPLIGYFDSLLKSYFSNLAIGSSSILFSTKSASCSFKY</sequence>
<evidence type="ECO:0000313" key="1">
    <source>
        <dbReference type="EMBL" id="GIY33647.1"/>
    </source>
</evidence>